<comment type="caution">
    <text evidence="1">The sequence shown here is derived from an EMBL/GenBank/DDBJ whole genome shotgun (WGS) entry which is preliminary data.</text>
</comment>
<name>A0ACA9N976_9GLOM</name>
<dbReference type="EMBL" id="CAJVPM010019924">
    <property type="protein sequence ID" value="CAG8632335.1"/>
    <property type="molecule type" value="Genomic_DNA"/>
</dbReference>
<evidence type="ECO:0000313" key="2">
    <source>
        <dbReference type="Proteomes" id="UP000789860"/>
    </source>
</evidence>
<reference evidence="1" key="1">
    <citation type="submission" date="2021-06" db="EMBL/GenBank/DDBJ databases">
        <authorList>
            <person name="Kallberg Y."/>
            <person name="Tangrot J."/>
            <person name="Rosling A."/>
        </authorList>
    </citation>
    <scope>NUCLEOTIDE SEQUENCE</scope>
    <source>
        <strain evidence="1">AU212A</strain>
    </source>
</reference>
<gene>
    <name evidence="1" type="ORF">SCALOS_LOCUS8014</name>
</gene>
<accession>A0ACA9N976</accession>
<proteinExistence type="predicted"/>
<evidence type="ECO:0000313" key="1">
    <source>
        <dbReference type="EMBL" id="CAG8632335.1"/>
    </source>
</evidence>
<protein>
    <submittedName>
        <fullName evidence="1">6864_t:CDS:1</fullName>
    </submittedName>
</protein>
<feature type="non-terminal residue" evidence="1">
    <location>
        <position position="1"/>
    </location>
</feature>
<organism evidence="1 2">
    <name type="scientific">Scutellospora calospora</name>
    <dbReference type="NCBI Taxonomy" id="85575"/>
    <lineage>
        <taxon>Eukaryota</taxon>
        <taxon>Fungi</taxon>
        <taxon>Fungi incertae sedis</taxon>
        <taxon>Mucoromycota</taxon>
        <taxon>Glomeromycotina</taxon>
        <taxon>Glomeromycetes</taxon>
        <taxon>Diversisporales</taxon>
        <taxon>Gigasporaceae</taxon>
        <taxon>Scutellospora</taxon>
    </lineage>
</organism>
<dbReference type="Proteomes" id="UP000789860">
    <property type="component" value="Unassembled WGS sequence"/>
</dbReference>
<keyword evidence="2" id="KW-1185">Reference proteome</keyword>
<sequence>LLKDFLTSSYLIGPENVSQALINGIAPCDNRTSTSLTRYFLDFAGCDFSPEDVNVSVSSFDINNPNKTPSSNF</sequence>